<dbReference type="AlphaFoldDB" id="U2QIY4"/>
<evidence type="ECO:0000313" key="3">
    <source>
        <dbReference type="Proteomes" id="UP000016648"/>
    </source>
</evidence>
<evidence type="ECO:0000313" key="2">
    <source>
        <dbReference type="EMBL" id="ERK38777.1"/>
    </source>
</evidence>
<proteinExistence type="predicted"/>
<accession>U2QIY4</accession>
<name>U2QIY4_9BACT</name>
<comment type="caution">
    <text evidence="2">The sequence shown here is derived from an EMBL/GenBank/DDBJ whole genome shotgun (WGS) entry which is preliminary data.</text>
</comment>
<feature type="region of interest" description="Disordered" evidence="1">
    <location>
        <begin position="1"/>
        <end position="20"/>
    </location>
</feature>
<organism evidence="2 3">
    <name type="scientific">Segatella baroniae F0067</name>
    <dbReference type="NCBI Taxonomy" id="1115809"/>
    <lineage>
        <taxon>Bacteria</taxon>
        <taxon>Pseudomonadati</taxon>
        <taxon>Bacteroidota</taxon>
        <taxon>Bacteroidia</taxon>
        <taxon>Bacteroidales</taxon>
        <taxon>Prevotellaceae</taxon>
        <taxon>Segatella</taxon>
    </lineage>
</organism>
<dbReference type="EMBL" id="AWEY01000033">
    <property type="protein sequence ID" value="ERK38777.1"/>
    <property type="molecule type" value="Genomic_DNA"/>
</dbReference>
<reference evidence="2 3" key="1">
    <citation type="submission" date="2013-08" db="EMBL/GenBank/DDBJ databases">
        <authorList>
            <person name="Durkin A.S."/>
            <person name="Haft D.R."/>
            <person name="McCorrison J."/>
            <person name="Torralba M."/>
            <person name="Gillis M."/>
            <person name="Haft D.H."/>
            <person name="Methe B."/>
            <person name="Sutton G."/>
            <person name="Nelson K.E."/>
        </authorList>
    </citation>
    <scope>NUCLEOTIDE SEQUENCE [LARGE SCALE GENOMIC DNA]</scope>
    <source>
        <strain evidence="2 3">F0067</strain>
    </source>
</reference>
<gene>
    <name evidence="2" type="ORF">HMPREF9135_1555</name>
</gene>
<protein>
    <submittedName>
        <fullName evidence="2">Uncharacterized protein</fullName>
    </submittedName>
</protein>
<evidence type="ECO:0000256" key="1">
    <source>
        <dbReference type="SAM" id="MobiDB-lite"/>
    </source>
</evidence>
<sequence length="65" mass="7289">MGNPACACSVRPQKTDANSSPTFLIQRSDYNFECAKLQQKSNKWKKMAMDLSQKGMLKSPYPAAF</sequence>
<keyword evidence="3" id="KW-1185">Reference proteome</keyword>
<dbReference type="Proteomes" id="UP000016648">
    <property type="component" value="Unassembled WGS sequence"/>
</dbReference>